<dbReference type="GO" id="GO:0006826">
    <property type="term" value="P:iron ion transport"/>
    <property type="evidence" value="ECO:0007669"/>
    <property type="project" value="InterPro"/>
</dbReference>
<dbReference type="InterPro" id="IPR009078">
    <property type="entry name" value="Ferritin-like_SF"/>
</dbReference>
<dbReference type="STRING" id="37653.A0A0L8FX16"/>
<accession>A0A0L8FX16</accession>
<keyword evidence="4 9" id="KW-0560">Oxidoreductase</keyword>
<dbReference type="GO" id="GO:0008198">
    <property type="term" value="F:ferrous iron binding"/>
    <property type="evidence" value="ECO:0007669"/>
    <property type="project" value="TreeGrafter"/>
</dbReference>
<keyword evidence="5 8" id="KW-0408">Iron</keyword>
<comment type="function">
    <text evidence="9">Stores iron in a soluble, non-toxic, readily available form. Important for iron homeostasis. Iron is taken up in the ferrous form and deposited as ferric hydroxides after oxidation.</text>
</comment>
<dbReference type="PANTHER" id="PTHR11431:SF75">
    <property type="entry name" value="FERRITIN"/>
    <property type="match status" value="1"/>
</dbReference>
<dbReference type="EMBL" id="KQ425611">
    <property type="protein sequence ID" value="KOF69233.1"/>
    <property type="molecule type" value="Genomic_DNA"/>
</dbReference>
<dbReference type="OrthoDB" id="186462at2759"/>
<dbReference type="FunFam" id="1.20.1260.10:FF:000002">
    <property type="entry name" value="Ferritin, mitochondrial"/>
    <property type="match status" value="1"/>
</dbReference>
<dbReference type="InterPro" id="IPR001519">
    <property type="entry name" value="Ferritin"/>
</dbReference>
<dbReference type="GO" id="GO:0005737">
    <property type="term" value="C:cytoplasm"/>
    <property type="evidence" value="ECO:0007669"/>
    <property type="project" value="TreeGrafter"/>
</dbReference>
<dbReference type="InterPro" id="IPR008331">
    <property type="entry name" value="Ferritin_DPS_dom"/>
</dbReference>
<proteinExistence type="inferred from homology"/>
<evidence type="ECO:0000256" key="5">
    <source>
        <dbReference type="ARBA" id="ARBA00023004"/>
    </source>
</evidence>
<comment type="similarity">
    <text evidence="1 9">Belongs to the ferritin family.</text>
</comment>
<feature type="binding site" evidence="8">
    <location>
        <position position="141"/>
    </location>
    <ligand>
        <name>Fe cation</name>
        <dbReference type="ChEBI" id="CHEBI:24875"/>
        <label>1</label>
    </ligand>
</feature>
<feature type="binding site" evidence="8">
    <location>
        <position position="107"/>
    </location>
    <ligand>
        <name>Fe cation</name>
        <dbReference type="ChEBI" id="CHEBI:24875"/>
        <label>1</label>
    </ligand>
</feature>
<dbReference type="InterPro" id="IPR012347">
    <property type="entry name" value="Ferritin-like"/>
</dbReference>
<dbReference type="SUPFAM" id="SSF47240">
    <property type="entry name" value="Ferritin-like"/>
    <property type="match status" value="1"/>
</dbReference>
<evidence type="ECO:0000256" key="2">
    <source>
        <dbReference type="ARBA" id="ARBA00022434"/>
    </source>
</evidence>
<evidence type="ECO:0000256" key="8">
    <source>
        <dbReference type="PIRSR" id="PIRSR601519-1"/>
    </source>
</evidence>
<dbReference type="Pfam" id="PF00210">
    <property type="entry name" value="Ferritin"/>
    <property type="match status" value="1"/>
</dbReference>
<organism evidence="11">
    <name type="scientific">Octopus bimaculoides</name>
    <name type="common">California two-spotted octopus</name>
    <dbReference type="NCBI Taxonomy" id="37653"/>
    <lineage>
        <taxon>Eukaryota</taxon>
        <taxon>Metazoa</taxon>
        <taxon>Spiralia</taxon>
        <taxon>Lophotrochozoa</taxon>
        <taxon>Mollusca</taxon>
        <taxon>Cephalopoda</taxon>
        <taxon>Coleoidea</taxon>
        <taxon>Octopodiformes</taxon>
        <taxon>Octopoda</taxon>
        <taxon>Incirrata</taxon>
        <taxon>Octopodidae</taxon>
        <taxon>Octopus</taxon>
    </lineage>
</organism>
<keyword evidence="3 8" id="KW-0479">Metal-binding</keyword>
<evidence type="ECO:0000313" key="11">
    <source>
        <dbReference type="EMBL" id="KOF69233.1"/>
    </source>
</evidence>
<dbReference type="AlphaFoldDB" id="A0A0L8FX16"/>
<dbReference type="EC" id="1.16.3.1" evidence="9"/>
<evidence type="ECO:0000256" key="9">
    <source>
        <dbReference type="RuleBase" id="RU361145"/>
    </source>
</evidence>
<reference evidence="11" key="1">
    <citation type="submission" date="2015-07" db="EMBL/GenBank/DDBJ databases">
        <title>MeaNS - Measles Nucleotide Surveillance Program.</title>
        <authorList>
            <person name="Tran T."/>
            <person name="Druce J."/>
        </authorList>
    </citation>
    <scope>NUCLEOTIDE SEQUENCE</scope>
    <source>
        <strain evidence="11">UCB-OBI-ISO-001</strain>
        <tissue evidence="11">Gonad</tissue>
    </source>
</reference>
<dbReference type="PROSITE" id="PS50905">
    <property type="entry name" value="FERRITIN_LIKE"/>
    <property type="match status" value="1"/>
</dbReference>
<dbReference type="InterPro" id="IPR009040">
    <property type="entry name" value="Ferritin-like_diiron"/>
</dbReference>
<comment type="catalytic activity">
    <reaction evidence="7 9">
        <text>4 Fe(2+) + O2 + 4 H(+) = 4 Fe(3+) + 2 H2O</text>
        <dbReference type="Rhea" id="RHEA:11148"/>
        <dbReference type="ChEBI" id="CHEBI:15377"/>
        <dbReference type="ChEBI" id="CHEBI:15378"/>
        <dbReference type="ChEBI" id="CHEBI:15379"/>
        <dbReference type="ChEBI" id="CHEBI:29033"/>
        <dbReference type="ChEBI" id="CHEBI:29034"/>
        <dbReference type="EC" id="1.16.3.1"/>
    </reaction>
</comment>
<protein>
    <recommendedName>
        <fullName evidence="9">Ferritin</fullName>
        <ecNumber evidence="9">1.16.3.1</ecNumber>
    </recommendedName>
</protein>
<evidence type="ECO:0000256" key="3">
    <source>
        <dbReference type="ARBA" id="ARBA00022723"/>
    </source>
</evidence>
<name>A0A0L8FX16_OCTBM</name>
<sequence length="174" mass="20181">MNLRKMSARQNYHHNCEEILNECINVLLKSAYVNQCQAAHYDRSDVALKGFHLFFEKLNRQHLHQADKLMEYQNKRGGRVVLQNIDEPEISFWDSGASAMEYSLVVEKNINQHFLKLVLCAKKNGDPQLIGFLKKIALGKQVENIKQISDYISRLNQLGEGLGEYMFDKETLQH</sequence>
<gene>
    <name evidence="11" type="ORF">OCBIM_22005466mg</name>
</gene>
<dbReference type="CDD" id="cd01056">
    <property type="entry name" value="Euk_Ferritin"/>
    <property type="match status" value="1"/>
</dbReference>
<dbReference type="OMA" id="HHNCEEI"/>
<comment type="function">
    <text evidence="6">Stores iron in a soluble, non-toxic, readily available form. Important for iron homeostasis. Has ferroxidase activity. Iron is taken up in the ferrous form and deposited as ferric hydroxides after oxidation.</text>
</comment>
<evidence type="ECO:0000256" key="4">
    <source>
        <dbReference type="ARBA" id="ARBA00023002"/>
    </source>
</evidence>
<dbReference type="PANTHER" id="PTHR11431">
    <property type="entry name" value="FERRITIN"/>
    <property type="match status" value="1"/>
</dbReference>
<dbReference type="Gene3D" id="1.20.1260.10">
    <property type="match status" value="1"/>
</dbReference>
<keyword evidence="2 9" id="KW-0409">Iron storage</keyword>
<feature type="domain" description="Ferritin-like diiron" evidence="10">
    <location>
        <begin position="10"/>
        <end position="159"/>
    </location>
</feature>
<evidence type="ECO:0000259" key="10">
    <source>
        <dbReference type="PROSITE" id="PS50905"/>
    </source>
</evidence>
<dbReference type="GO" id="GO:0006879">
    <property type="term" value="P:intracellular iron ion homeostasis"/>
    <property type="evidence" value="ECO:0007669"/>
    <property type="project" value="UniProtKB-KW"/>
</dbReference>
<dbReference type="GO" id="GO:0008199">
    <property type="term" value="F:ferric iron binding"/>
    <property type="evidence" value="ECO:0007669"/>
    <property type="project" value="InterPro"/>
</dbReference>
<evidence type="ECO:0000256" key="7">
    <source>
        <dbReference type="ARBA" id="ARBA00047990"/>
    </source>
</evidence>
<evidence type="ECO:0000256" key="6">
    <source>
        <dbReference type="ARBA" id="ARBA00025111"/>
    </source>
</evidence>
<dbReference type="KEGG" id="obi:106880613"/>
<dbReference type="GO" id="GO:0004322">
    <property type="term" value="F:ferroxidase activity"/>
    <property type="evidence" value="ECO:0007669"/>
    <property type="project" value="UniProtKB-EC"/>
</dbReference>
<evidence type="ECO:0000256" key="1">
    <source>
        <dbReference type="ARBA" id="ARBA00007513"/>
    </source>
</evidence>